<reference evidence="3" key="1">
    <citation type="journal article" date="2018" name="Genome Biol.">
        <title>SKESA: strategic k-mer extension for scrupulous assemblies.</title>
        <authorList>
            <person name="Souvorov A."/>
            <person name="Agarwala R."/>
            <person name="Lipman D.J."/>
        </authorList>
    </citation>
    <scope>NUCLEOTIDE SEQUENCE [LARGE SCALE GENOMIC DNA]</scope>
    <source>
        <strain evidence="3">BCW_4213</strain>
    </source>
</reference>
<gene>
    <name evidence="2" type="ORF">D3G36_19795</name>
    <name evidence="3" type="ORF">HI055_004533</name>
    <name evidence="4" type="ORF">HI055_004878</name>
    <name evidence="5" type="ORF">HV209_20865</name>
</gene>
<dbReference type="Pfam" id="PF13274">
    <property type="entry name" value="SocA_Panacea"/>
    <property type="match status" value="1"/>
</dbReference>
<dbReference type="AlphaFoldDB" id="A0A0B0UHN3"/>
<feature type="domain" description="Antitoxin SocA-like Panacea" evidence="1">
    <location>
        <begin position="27"/>
        <end position="123"/>
    </location>
</feature>
<dbReference type="EMBL" id="DABDSA010000048">
    <property type="protein sequence ID" value="HAI2144097.1"/>
    <property type="molecule type" value="Genomic_DNA"/>
</dbReference>
<dbReference type="Proteomes" id="UP000591371">
    <property type="component" value="Unassembled WGS sequence"/>
</dbReference>
<reference evidence="5" key="4">
    <citation type="submission" date="2020-06" db="EMBL/GenBank/DDBJ databases">
        <title>REHAB project genomes.</title>
        <authorList>
            <person name="Shaw L.P."/>
        </authorList>
    </citation>
    <scope>NUCLEOTIDE SEQUENCE</scope>
    <source>
        <strain evidence="5">RHBSTW-00474</strain>
    </source>
</reference>
<protein>
    <submittedName>
        <fullName evidence="2">DUF4065 domain-containing protein</fullName>
    </submittedName>
    <submittedName>
        <fullName evidence="3">SocA family protein</fullName>
    </submittedName>
</protein>
<comment type="caution">
    <text evidence="3">The sequence shown here is derived from an EMBL/GenBank/DDBJ whole genome shotgun (WGS) entry which is preliminary data.</text>
</comment>
<reference evidence="2 6" key="2">
    <citation type="submission" date="2019-03" db="EMBL/GenBank/DDBJ databases">
        <authorList>
            <consortium name="GenomeTrakr network: Whole genome sequencing for foodborne pathogen traceback"/>
        </authorList>
    </citation>
    <scope>NUCLEOTIDE SEQUENCE [LARGE SCALE GENOMIC DNA]</scope>
    <source>
        <strain evidence="2 6">PSU-1190</strain>
    </source>
</reference>
<evidence type="ECO:0000313" key="4">
    <source>
        <dbReference type="EMBL" id="HAI2144409.1"/>
    </source>
</evidence>
<dbReference type="RefSeq" id="WP_000287252.1">
    <property type="nucleotide sequence ID" value="NZ_AP022261.1"/>
</dbReference>
<evidence type="ECO:0000313" key="3">
    <source>
        <dbReference type="EMBL" id="HAI2144097.1"/>
    </source>
</evidence>
<evidence type="ECO:0000313" key="6">
    <source>
        <dbReference type="Proteomes" id="UP000591371"/>
    </source>
</evidence>
<dbReference type="Proteomes" id="UP000852798">
    <property type="component" value="Unassembled WGS sequence"/>
</dbReference>
<organism evidence="3">
    <name type="scientific">Escherichia coli</name>
    <dbReference type="NCBI Taxonomy" id="562"/>
    <lineage>
        <taxon>Bacteria</taxon>
        <taxon>Pseudomonadati</taxon>
        <taxon>Pseudomonadota</taxon>
        <taxon>Gammaproteobacteria</taxon>
        <taxon>Enterobacterales</taxon>
        <taxon>Enterobacteriaceae</taxon>
        <taxon>Escherichia</taxon>
    </lineage>
</organism>
<evidence type="ECO:0000313" key="2">
    <source>
        <dbReference type="EMBL" id="EFA4420065.1"/>
    </source>
</evidence>
<reference evidence="3" key="3">
    <citation type="submission" date="2020-02" db="EMBL/GenBank/DDBJ databases">
        <authorList>
            <consortium name="NCBI Pathogen Detection Project"/>
        </authorList>
    </citation>
    <scope>NUCLEOTIDE SEQUENCE</scope>
    <source>
        <strain evidence="3">BCW_4213</strain>
    </source>
</reference>
<dbReference type="EMBL" id="JABXPW010000005">
    <property type="protein sequence ID" value="MBA7721020.1"/>
    <property type="molecule type" value="Genomic_DNA"/>
</dbReference>
<evidence type="ECO:0000313" key="5">
    <source>
        <dbReference type="EMBL" id="MBA7721020.1"/>
    </source>
</evidence>
<dbReference type="EMBL" id="AASATZ010000034">
    <property type="protein sequence ID" value="EFA4420065.1"/>
    <property type="molecule type" value="Genomic_DNA"/>
</dbReference>
<dbReference type="InterPro" id="IPR025272">
    <property type="entry name" value="SocA_Panacea"/>
</dbReference>
<accession>A0A0B0UHN3</accession>
<evidence type="ECO:0000259" key="1">
    <source>
        <dbReference type="Pfam" id="PF13274"/>
    </source>
</evidence>
<proteinExistence type="predicted"/>
<dbReference type="EMBL" id="DABDSA010000164">
    <property type="protein sequence ID" value="HAI2144409.1"/>
    <property type="molecule type" value="Genomic_DNA"/>
</dbReference>
<name>A0A0B0UHN3_ECOLX</name>
<dbReference type="Proteomes" id="UP000622722">
    <property type="component" value="Unassembled WGS sequence"/>
</dbReference>
<sequence length="157" mass="17299">MYSPVQIANKFITLGNQHHNPLTHMQLQKLTYIAHGYYLALTGKPLLNECVSAWKYGPVIPGMYDAFKDYGNKPVTNVAVAPFGGIVTMDPQAESIIGAVYKFYGSKNGIELSTLTHMPGTPWSQAYNGIGSSIISNDAIKAYYHDLLNNRQQCQGL</sequence>